<protein>
    <recommendedName>
        <fullName evidence="2">DinB-like domain-containing protein</fullName>
    </recommendedName>
</protein>
<dbReference type="RefSeq" id="WP_204463538.1">
    <property type="nucleotide sequence ID" value="NZ_JAFBCV010000001.1"/>
</dbReference>
<name>A0ABS2SMS1_9BACI</name>
<dbReference type="Gene3D" id="1.20.120.450">
    <property type="entry name" value="dinb family like domain"/>
    <property type="match status" value="1"/>
</dbReference>
<accession>A0ABS2SMS1</accession>
<dbReference type="SUPFAM" id="SSF109854">
    <property type="entry name" value="DinB/YfiT-like putative metalloenzymes"/>
    <property type="match status" value="1"/>
</dbReference>
<comment type="caution">
    <text evidence="3">The sequence shown here is derived from an EMBL/GenBank/DDBJ whole genome shotgun (WGS) entry which is preliminary data.</text>
</comment>
<evidence type="ECO:0000313" key="4">
    <source>
        <dbReference type="Proteomes" id="UP001179280"/>
    </source>
</evidence>
<dbReference type="Pfam" id="PF12867">
    <property type="entry name" value="DinB_2"/>
    <property type="match status" value="1"/>
</dbReference>
<feature type="domain" description="DinB-like" evidence="2">
    <location>
        <begin position="10"/>
        <end position="158"/>
    </location>
</feature>
<feature type="coiled-coil region" evidence="1">
    <location>
        <begin position="99"/>
        <end position="126"/>
    </location>
</feature>
<dbReference type="InterPro" id="IPR034660">
    <property type="entry name" value="DinB/YfiT-like"/>
</dbReference>
<sequence length="165" mass="19447">MEKLENVSAEEVRERLLQEVAHLSEEELNRKKDEETWSIGQICEHLSLMDQRVRQTIVYTMNKAEKESASVKPIEMALDRQTKIEAPEIVMPGNGPYNKEDLFKQLEASKQEFDQTLAEIDEQELTERSSRHPVFSHLSLKQWVELRTYHEMRHIEQIQEIKQAS</sequence>
<keyword evidence="4" id="KW-1185">Reference proteome</keyword>
<dbReference type="InterPro" id="IPR024775">
    <property type="entry name" value="DinB-like"/>
</dbReference>
<proteinExistence type="predicted"/>
<evidence type="ECO:0000313" key="3">
    <source>
        <dbReference type="EMBL" id="MBM7836823.1"/>
    </source>
</evidence>
<evidence type="ECO:0000256" key="1">
    <source>
        <dbReference type="SAM" id="Coils"/>
    </source>
</evidence>
<keyword evidence="1" id="KW-0175">Coiled coil</keyword>
<reference evidence="3" key="1">
    <citation type="submission" date="2021-01" db="EMBL/GenBank/DDBJ databases">
        <title>Genomic Encyclopedia of Type Strains, Phase IV (KMG-IV): sequencing the most valuable type-strain genomes for metagenomic binning, comparative biology and taxonomic classification.</title>
        <authorList>
            <person name="Goeker M."/>
        </authorList>
    </citation>
    <scope>NUCLEOTIDE SEQUENCE</scope>
    <source>
        <strain evidence="3">DSM 21943</strain>
    </source>
</reference>
<gene>
    <name evidence="3" type="ORF">JOC54_000054</name>
</gene>
<organism evidence="3 4">
    <name type="scientific">Shouchella xiaoxiensis</name>
    <dbReference type="NCBI Taxonomy" id="766895"/>
    <lineage>
        <taxon>Bacteria</taxon>
        <taxon>Bacillati</taxon>
        <taxon>Bacillota</taxon>
        <taxon>Bacilli</taxon>
        <taxon>Bacillales</taxon>
        <taxon>Bacillaceae</taxon>
        <taxon>Shouchella</taxon>
    </lineage>
</organism>
<evidence type="ECO:0000259" key="2">
    <source>
        <dbReference type="Pfam" id="PF12867"/>
    </source>
</evidence>
<dbReference type="EMBL" id="JAFBCV010000001">
    <property type="protein sequence ID" value="MBM7836823.1"/>
    <property type="molecule type" value="Genomic_DNA"/>
</dbReference>
<dbReference type="Proteomes" id="UP001179280">
    <property type="component" value="Unassembled WGS sequence"/>
</dbReference>